<evidence type="ECO:0000313" key="3">
    <source>
        <dbReference type="EMBL" id="MFD0834409.1"/>
    </source>
</evidence>
<name>A0ABW3BMY8_9FLAO</name>
<keyword evidence="4" id="KW-1185">Reference proteome</keyword>
<dbReference type="PANTHER" id="PTHR48084">
    <property type="entry name" value="2-OXOGLUTARATE OXIDOREDUCTASE SUBUNIT KORB-RELATED"/>
    <property type="match status" value="1"/>
</dbReference>
<comment type="caution">
    <text evidence="3">The sequence shown here is derived from an EMBL/GenBank/DDBJ whole genome shotgun (WGS) entry which is preliminary data.</text>
</comment>
<dbReference type="CDD" id="cd03375">
    <property type="entry name" value="TPP_OGFOR"/>
    <property type="match status" value="1"/>
</dbReference>
<sequence>MEAIVENKYTYKDFESNQEVRWCPGCDDYVILRSMQKALPEMGVKKEDVVFVSGIGCSSRFPYYMDTYGMHSIHGRAPAIATGVKLANPNLSVWVITGDGDSMAIGGNHFIHVLRRNINLNIILFNNEIYGLTKGQFSPTSLIGQKTKSSPYGNTQPPFSPGELAIGARARFFGRIGGNTPKEMTQMFVDAEKFNGTSLIEVLQNCVIFNDGCYTQFTDKSVREDKQLFVEHGKPMIFGKNKDKGLVLNRLTLEVVTIGENGITEQDLLVHNAKEQDPTLHQMLVRLQYPLVTGIIRSCDDITLEEREDVLTAEVKSKSKFRKTDDLFFSGDTYEIK</sequence>
<feature type="domain" description="Thiamine pyrophosphate enzyme TPP-binding" evidence="2">
    <location>
        <begin position="55"/>
        <end position="202"/>
    </location>
</feature>
<protein>
    <submittedName>
        <fullName evidence="3">2-oxoacid:ferredoxin oxidoreductase subunit beta</fullName>
    </submittedName>
</protein>
<proteinExistence type="predicted"/>
<dbReference type="InterPro" id="IPR051457">
    <property type="entry name" value="2-oxoacid:Fd_oxidoreductase"/>
</dbReference>
<evidence type="ECO:0000313" key="4">
    <source>
        <dbReference type="Proteomes" id="UP001597011"/>
    </source>
</evidence>
<dbReference type="Gene3D" id="3.40.50.970">
    <property type="match status" value="1"/>
</dbReference>
<organism evidence="3 4">
    <name type="scientific">Mariniflexile aquimaris</name>
    <dbReference type="NCBI Taxonomy" id="881009"/>
    <lineage>
        <taxon>Bacteria</taxon>
        <taxon>Pseudomonadati</taxon>
        <taxon>Bacteroidota</taxon>
        <taxon>Flavobacteriia</taxon>
        <taxon>Flavobacteriales</taxon>
        <taxon>Flavobacteriaceae</taxon>
        <taxon>Mariniflexile</taxon>
    </lineage>
</organism>
<keyword evidence="1" id="KW-0560">Oxidoreductase</keyword>
<accession>A0ABW3BMY8</accession>
<reference evidence="4" key="1">
    <citation type="journal article" date="2019" name="Int. J. Syst. Evol. Microbiol.">
        <title>The Global Catalogue of Microorganisms (GCM) 10K type strain sequencing project: providing services to taxonomists for standard genome sequencing and annotation.</title>
        <authorList>
            <consortium name="The Broad Institute Genomics Platform"/>
            <consortium name="The Broad Institute Genome Sequencing Center for Infectious Disease"/>
            <person name="Wu L."/>
            <person name="Ma J."/>
        </authorList>
    </citation>
    <scope>NUCLEOTIDE SEQUENCE [LARGE SCALE GENOMIC DNA]</scope>
    <source>
        <strain evidence="4">CCUG 60529</strain>
    </source>
</reference>
<evidence type="ECO:0000259" key="2">
    <source>
        <dbReference type="Pfam" id="PF02775"/>
    </source>
</evidence>
<dbReference type="InterPro" id="IPR011766">
    <property type="entry name" value="TPP_enzyme_TPP-bd"/>
</dbReference>
<evidence type="ECO:0000256" key="1">
    <source>
        <dbReference type="ARBA" id="ARBA00023002"/>
    </source>
</evidence>
<dbReference type="SUPFAM" id="SSF52518">
    <property type="entry name" value="Thiamin diphosphate-binding fold (THDP-binding)"/>
    <property type="match status" value="1"/>
</dbReference>
<dbReference type="EMBL" id="JBHTIB010000002">
    <property type="protein sequence ID" value="MFD0834409.1"/>
    <property type="molecule type" value="Genomic_DNA"/>
</dbReference>
<dbReference type="RefSeq" id="WP_379938682.1">
    <property type="nucleotide sequence ID" value="NZ_JBHTIB010000002.1"/>
</dbReference>
<dbReference type="Proteomes" id="UP001597011">
    <property type="component" value="Unassembled WGS sequence"/>
</dbReference>
<dbReference type="InterPro" id="IPR029061">
    <property type="entry name" value="THDP-binding"/>
</dbReference>
<dbReference type="Pfam" id="PF02775">
    <property type="entry name" value="TPP_enzyme_C"/>
    <property type="match status" value="1"/>
</dbReference>
<gene>
    <name evidence="3" type="ORF">ACFQ0I_01430</name>
</gene>
<dbReference type="PANTHER" id="PTHR48084:SF4">
    <property type="entry name" value="2-OXOGLUTARATE OXIDOREDUCTASE SUBUNIT KORB"/>
    <property type="match status" value="1"/>
</dbReference>